<proteinExistence type="predicted"/>
<dbReference type="Proteomes" id="UP001143347">
    <property type="component" value="Unassembled WGS sequence"/>
</dbReference>
<accession>A0A9X3D8E6</accession>
<protein>
    <recommendedName>
        <fullName evidence="3">Preprotein translocase subunit SecB</fullName>
    </recommendedName>
</protein>
<dbReference type="AlphaFoldDB" id="A0A9X3D8E6"/>
<evidence type="ECO:0000313" key="1">
    <source>
        <dbReference type="EMBL" id="MCX2965611.1"/>
    </source>
</evidence>
<evidence type="ECO:0008006" key="3">
    <source>
        <dbReference type="Google" id="ProtNLM"/>
    </source>
</evidence>
<sequence>MSEAGNIRQIDDPHDLLELVELTDVRFYESAAKRRLDGSERGDDTFRVAVRHDDQELEIRCRTRIESDAATFIADAGAVYQLTEPVEISPQALETFVGRVGVMAVYPFLREAVSQGAARLTVARPLLPMLVGGNVPLERDESSHIEDD</sequence>
<name>A0A9X3D8E6_9ACTN</name>
<gene>
    <name evidence="1" type="ORF">OSB52_16110</name>
</gene>
<organism evidence="1 2">
    <name type="scientific">Gordonia aquimaris</name>
    <dbReference type="NCBI Taxonomy" id="2984863"/>
    <lineage>
        <taxon>Bacteria</taxon>
        <taxon>Bacillati</taxon>
        <taxon>Actinomycetota</taxon>
        <taxon>Actinomycetes</taxon>
        <taxon>Mycobacteriales</taxon>
        <taxon>Gordoniaceae</taxon>
        <taxon>Gordonia</taxon>
    </lineage>
</organism>
<reference evidence="1" key="1">
    <citation type="submission" date="2022-10" db="EMBL/GenBank/DDBJ databases">
        <title>WGS of marine actinomycetes from Thailand.</title>
        <authorList>
            <person name="Thawai C."/>
        </authorList>
    </citation>
    <scope>NUCLEOTIDE SEQUENCE</scope>
    <source>
        <strain evidence="1">SW21</strain>
    </source>
</reference>
<dbReference type="RefSeq" id="WP_266062695.1">
    <property type="nucleotide sequence ID" value="NZ_JAPKFM010000017.1"/>
</dbReference>
<evidence type="ECO:0000313" key="2">
    <source>
        <dbReference type="Proteomes" id="UP001143347"/>
    </source>
</evidence>
<keyword evidence="2" id="KW-1185">Reference proteome</keyword>
<dbReference type="EMBL" id="JAPKFM010000017">
    <property type="protein sequence ID" value="MCX2965611.1"/>
    <property type="molecule type" value="Genomic_DNA"/>
</dbReference>
<comment type="caution">
    <text evidence="1">The sequence shown here is derived from an EMBL/GenBank/DDBJ whole genome shotgun (WGS) entry which is preliminary data.</text>
</comment>